<dbReference type="GeneID" id="107228202"/>
<proteinExistence type="predicted"/>
<feature type="chain" id="PRO_5026913261" evidence="1">
    <location>
        <begin position="18"/>
        <end position="238"/>
    </location>
</feature>
<accession>A0A6J0CEM0</accession>
<evidence type="ECO:0000256" key="1">
    <source>
        <dbReference type="SAM" id="SignalP"/>
    </source>
</evidence>
<dbReference type="FunCoup" id="A0A6J0CEM0">
    <property type="interactions" value="19"/>
</dbReference>
<dbReference type="KEGG" id="nlo:107228202"/>
<dbReference type="RefSeq" id="XP_015525067.1">
    <property type="nucleotide sequence ID" value="XM_015669581.2"/>
</dbReference>
<dbReference type="OrthoDB" id="7679868at2759"/>
<dbReference type="Pfam" id="PF07898">
    <property type="entry name" value="DUF1676"/>
    <property type="match status" value="1"/>
</dbReference>
<evidence type="ECO:0000313" key="2">
    <source>
        <dbReference type="Proteomes" id="UP000829291"/>
    </source>
</evidence>
<name>A0A6J0CEM0_NEOLC</name>
<dbReference type="GO" id="GO:0016020">
    <property type="term" value="C:membrane"/>
    <property type="evidence" value="ECO:0007669"/>
    <property type="project" value="TreeGrafter"/>
</dbReference>
<dbReference type="PANTHER" id="PTHR21879:SF22">
    <property type="entry name" value="FI03362P-RELATED"/>
    <property type="match status" value="1"/>
</dbReference>
<organism evidence="3">
    <name type="scientific">Neodiprion lecontei</name>
    <name type="common">Redheaded pine sawfly</name>
    <dbReference type="NCBI Taxonomy" id="441921"/>
    <lineage>
        <taxon>Eukaryota</taxon>
        <taxon>Metazoa</taxon>
        <taxon>Ecdysozoa</taxon>
        <taxon>Arthropoda</taxon>
        <taxon>Hexapoda</taxon>
        <taxon>Insecta</taxon>
        <taxon>Pterygota</taxon>
        <taxon>Neoptera</taxon>
        <taxon>Endopterygota</taxon>
        <taxon>Hymenoptera</taxon>
        <taxon>Tenthredinoidea</taxon>
        <taxon>Diprionidae</taxon>
        <taxon>Diprioninae</taxon>
        <taxon>Neodiprion</taxon>
    </lineage>
</organism>
<sequence>MKWKIALLTVSLALVNAEPKKECESDMRCAEDKLTRVMDQLNGEDTIRIYGDMITLEKIPVDASEVSQYETDPLLSSVDRFLQSRKIHLSFPHDGSSADLFGRALGEKDVQLELRSFTQGASEGRSKLKKILIPVLLALKLKAMIVLPIVITLIGLVGIKGLGTGLAALLISGALALKALLTPPPLPPRVSYGIIKPHDIHTHDHWHRSQEEVSEPYRGWVPEYVDQFQGYQGYQGVP</sequence>
<dbReference type="AlphaFoldDB" id="A0A6J0CEM0"/>
<gene>
    <name evidence="3" type="primary">LOC107228202</name>
</gene>
<dbReference type="CTD" id="40771"/>
<dbReference type="PANTHER" id="PTHR21879">
    <property type="entry name" value="FI03362P-RELATED-RELATED"/>
    <property type="match status" value="1"/>
</dbReference>
<evidence type="ECO:0000313" key="3">
    <source>
        <dbReference type="RefSeq" id="XP_015525067.1"/>
    </source>
</evidence>
<keyword evidence="2" id="KW-1185">Reference proteome</keyword>
<reference evidence="3" key="1">
    <citation type="submission" date="2025-08" db="UniProtKB">
        <authorList>
            <consortium name="RefSeq"/>
        </authorList>
    </citation>
    <scope>IDENTIFICATION</scope>
    <source>
        <tissue evidence="3">Thorax and Abdomen</tissue>
    </source>
</reference>
<dbReference type="Proteomes" id="UP000829291">
    <property type="component" value="Chromosome 1"/>
</dbReference>
<dbReference type="InParanoid" id="A0A6J0CEM0"/>
<dbReference type="InterPro" id="IPR012464">
    <property type="entry name" value="DUF1676"/>
</dbReference>
<feature type="signal peptide" evidence="1">
    <location>
        <begin position="1"/>
        <end position="17"/>
    </location>
</feature>
<protein>
    <submittedName>
        <fullName evidence="3">Uncharacterized protein LOC107228202</fullName>
    </submittedName>
</protein>
<keyword evidence="1" id="KW-0732">Signal</keyword>